<organism evidence="2 3">
    <name type="scientific">Floridaenema evergladense BLCC-F167</name>
    <dbReference type="NCBI Taxonomy" id="3153639"/>
    <lineage>
        <taxon>Bacteria</taxon>
        <taxon>Bacillati</taxon>
        <taxon>Cyanobacteriota</taxon>
        <taxon>Cyanophyceae</taxon>
        <taxon>Oscillatoriophycideae</taxon>
        <taxon>Aerosakkonematales</taxon>
        <taxon>Aerosakkonemataceae</taxon>
        <taxon>Floridanema</taxon>
        <taxon>Floridanema evergladense</taxon>
    </lineage>
</organism>
<accession>A0ABV4WIG4</accession>
<name>A0ABV4WIG4_9CYAN</name>
<evidence type="ECO:0000256" key="1">
    <source>
        <dbReference type="SAM" id="Coils"/>
    </source>
</evidence>
<evidence type="ECO:0000313" key="2">
    <source>
        <dbReference type="EMBL" id="MFB2834483.1"/>
    </source>
</evidence>
<reference evidence="2 3" key="1">
    <citation type="submission" date="2024-09" db="EMBL/GenBank/DDBJ databases">
        <title>Floridaenema gen nov. (Aerosakkonemataceae, Aerosakkonematales ord. nov., Cyanobacteria) from benthic tropical and subtropical fresh waters, with the description of four new species.</title>
        <authorList>
            <person name="Moretto J.A."/>
            <person name="Berthold D.E."/>
            <person name="Lefler F.W."/>
            <person name="Huang I.-S."/>
            <person name="Laughinghouse H. IV."/>
        </authorList>
    </citation>
    <scope>NUCLEOTIDE SEQUENCE [LARGE SCALE GENOMIC DNA]</scope>
    <source>
        <strain evidence="2 3">BLCC-F167</strain>
    </source>
</reference>
<keyword evidence="1" id="KW-0175">Coiled coil</keyword>
<proteinExistence type="predicted"/>
<feature type="coiled-coil region" evidence="1">
    <location>
        <begin position="31"/>
        <end position="86"/>
    </location>
</feature>
<dbReference type="EMBL" id="JBHFNT010000069">
    <property type="protein sequence ID" value="MFB2834483.1"/>
    <property type="molecule type" value="Genomic_DNA"/>
</dbReference>
<evidence type="ECO:0000313" key="3">
    <source>
        <dbReference type="Proteomes" id="UP001576780"/>
    </source>
</evidence>
<dbReference type="Proteomes" id="UP001576780">
    <property type="component" value="Unassembled WGS sequence"/>
</dbReference>
<gene>
    <name evidence="2" type="ORF">ACE1CA_08110</name>
</gene>
<dbReference type="RefSeq" id="WP_413276918.1">
    <property type="nucleotide sequence ID" value="NZ_JBHFNT010000069.1"/>
</dbReference>
<keyword evidence="3" id="KW-1185">Reference proteome</keyword>
<sequence>MKVGKNLTSTMPVSRQIRYFKESRENWKERALEKQEQLRFSAQKIDDLERSREQWKTEALENREEIKKLKKQIENLKKKTTQLKNLSQPKNLY</sequence>
<protein>
    <submittedName>
        <fullName evidence="2">Uncharacterized protein</fullName>
    </submittedName>
</protein>
<comment type="caution">
    <text evidence="2">The sequence shown here is derived from an EMBL/GenBank/DDBJ whole genome shotgun (WGS) entry which is preliminary data.</text>
</comment>